<comment type="caution">
    <text evidence="1">The sequence shown here is derived from an EMBL/GenBank/DDBJ whole genome shotgun (WGS) entry which is preliminary data.</text>
</comment>
<proteinExistence type="predicted"/>
<dbReference type="EMBL" id="CM004400">
    <property type="protein sequence ID" value="KAG8639112.1"/>
    <property type="molecule type" value="Genomic_DNA"/>
</dbReference>
<evidence type="ECO:0000313" key="2">
    <source>
        <dbReference type="Proteomes" id="UP000091857"/>
    </source>
</evidence>
<name>A0ACB7GFU1_MANES</name>
<evidence type="ECO:0000313" key="1">
    <source>
        <dbReference type="EMBL" id="KAG8639112.1"/>
    </source>
</evidence>
<organism evidence="1 2">
    <name type="scientific">Manihot esculenta</name>
    <name type="common">Cassava</name>
    <name type="synonym">Jatropha manihot</name>
    <dbReference type="NCBI Taxonomy" id="3983"/>
    <lineage>
        <taxon>Eukaryota</taxon>
        <taxon>Viridiplantae</taxon>
        <taxon>Streptophyta</taxon>
        <taxon>Embryophyta</taxon>
        <taxon>Tracheophyta</taxon>
        <taxon>Spermatophyta</taxon>
        <taxon>Magnoliopsida</taxon>
        <taxon>eudicotyledons</taxon>
        <taxon>Gunneridae</taxon>
        <taxon>Pentapetalae</taxon>
        <taxon>rosids</taxon>
        <taxon>fabids</taxon>
        <taxon>Malpighiales</taxon>
        <taxon>Euphorbiaceae</taxon>
        <taxon>Crotonoideae</taxon>
        <taxon>Manihoteae</taxon>
        <taxon>Manihot</taxon>
    </lineage>
</organism>
<keyword evidence="2" id="KW-1185">Reference proteome</keyword>
<gene>
    <name evidence="1" type="ORF">MANES_14G103250v8</name>
</gene>
<protein>
    <submittedName>
        <fullName evidence="1">Uncharacterized protein</fullName>
    </submittedName>
</protein>
<sequence>MENATNPTAANVTLNPELKSALTLSNSDNPGIKLVSNPLTGPNYLSWTRSIIIALRVKDKLGFVTGKISKPNSDAPEYKKWITVDSMIISWILNSITRDLSDGFLYAPSAHDLWNDIAERFGESNGPLFFQIKKELANISQGSMTLAAYYNKLKRCCDELSVLCPLPPCACGVAKELTAFEERERLIQFLMCLNHQYEHVSNQILLLDPLPSASKAYGMVQNVEKQKEIQVTFPESSDITTIMAAQRFNNSRRQSSGDSKFNSKNKADRYCDFCQTSGHLKEKCFKLHGYPEWFSDFKKQKYGAKSNNTVAFNTIAESPLDTETTNAPHTVTDNMTDSISRIVQFEISKALKGKSIQSSVEEVATTHHASSFAGIASVNCSSNFKCMDKGTWIVDSGATDHMSGDLALFDSISKLKTPRHVRLPDGRTKLVTHIGTIQLSPRITLFNTLYITDFHCNLLSVNYLAFTCKIFVTQYPDHFVLQDLQSKEEIAVGLVVGSFYHINIQSFSITKVNNACTTHEPHLFQLWHSRLGHPSTNKMRHLSVVPIISSDVLPCTVCPMAKQERLVFPSKVEHSLTIFELLHMDLWGPYRIKFVTSAYYMFTIVDDHSRFTWTYMLNFKTQVPSVLTHFLAHIENQFKTHVKTVRTDNGSEFLSNDCFSLFSSKETLLTATHLINRLPSEILKWKSPYELVCGHKPKLDYLRVIGSLCFATNLSPGKTKFSVRGLPSVLLGYGP</sequence>
<reference evidence="2" key="1">
    <citation type="journal article" date="2016" name="Nat. Biotechnol.">
        <title>Sequencing wild and cultivated cassava and related species reveals extensive interspecific hybridization and genetic diversity.</title>
        <authorList>
            <person name="Bredeson J.V."/>
            <person name="Lyons J.B."/>
            <person name="Prochnik S.E."/>
            <person name="Wu G.A."/>
            <person name="Ha C.M."/>
            <person name="Edsinger-Gonzales E."/>
            <person name="Grimwood J."/>
            <person name="Schmutz J."/>
            <person name="Rabbi I.Y."/>
            <person name="Egesi C."/>
            <person name="Nauluvula P."/>
            <person name="Lebot V."/>
            <person name="Ndunguru J."/>
            <person name="Mkamilo G."/>
            <person name="Bart R.S."/>
            <person name="Setter T.L."/>
            <person name="Gleadow R.M."/>
            <person name="Kulakow P."/>
            <person name="Ferguson M.E."/>
            <person name="Rounsley S."/>
            <person name="Rokhsar D.S."/>
        </authorList>
    </citation>
    <scope>NUCLEOTIDE SEQUENCE [LARGE SCALE GENOMIC DNA]</scope>
    <source>
        <strain evidence="2">cv. AM560-2</strain>
    </source>
</reference>
<accession>A0ACB7GFU1</accession>
<dbReference type="Proteomes" id="UP000091857">
    <property type="component" value="Chromosome 14"/>
</dbReference>